<proteinExistence type="inferred from homology"/>
<dbReference type="Pfam" id="PF00225">
    <property type="entry name" value="Kinesin"/>
    <property type="match status" value="1"/>
</dbReference>
<sequence length="615" mass="70988">MSKSKSSESVKVVVRCRPMNEKERAAGFERMVSVDVKLGQIVVRSPRDASELPKIFTFDSVYDWTSKQIDLYDETFRPLVDSVLLGFNGTIFAYGQTGTGKTYTMEGIRNDAERRGVIPNSFEHIFTHISRSQNQQYLVRACYLEIYQEEIRDLLSKDQSRRLELRERPDVGVYVKDLSSFVTKCVREIENVMNVGNQNRSVGATNMNEHSSRSHAIFVITVECSELGVDGENHIRVGKLNLVDLAGSERQTKTGAQGERLKEATKINLSLSALGNVISALVDGRSSHIPYRDSKLTRLLQDSLGGNARTVMVANIGPASYNVEETLTTLRYANRAKNIKNKPRINEDPKDAMLRQFQEEIARLKEQLNERVGKKKRRKQRRRDGSDGEDVEDGETEDDDVEGGDYWREQQEKLEREKRAILEDHSLVAGEKTRLLKEKEKKMEDLKTEREAGEKLAAKVKAMESKLLVGGKNIVDHTNEQQRMLEQKRQEIAEQKRREREIQQQMESRDEETLELKETYSSLQQEVDIKTKKLKKLFSKLQAVKAEIQDIQEEHIKERQDLEQTQNELTRELKLKHLIIENFIPVEEKNKTLHRAFFDDDDECWKLKAITRIEE</sequence>
<reference evidence="14" key="2">
    <citation type="submission" date="2016-06" db="EMBL/GenBank/DDBJ databases">
        <title>The genome of a short-lived fish provides insights into sex chromosome evolution and the genetic control of aging.</title>
        <authorList>
            <person name="Reichwald K."/>
            <person name="Felder M."/>
            <person name="Petzold A."/>
            <person name="Koch P."/>
            <person name="Groth M."/>
            <person name="Platzer M."/>
        </authorList>
    </citation>
    <scope>NUCLEOTIDE SEQUENCE</scope>
    <source>
        <tissue evidence="14">Brain</tissue>
    </source>
</reference>
<keyword evidence="6 11" id="KW-0175">Coiled coil</keyword>
<evidence type="ECO:0000256" key="12">
    <source>
        <dbReference type="SAM" id="MobiDB-lite"/>
    </source>
</evidence>
<dbReference type="SUPFAM" id="SSF52540">
    <property type="entry name" value="P-loop containing nucleoside triphosphate hydrolases"/>
    <property type="match status" value="1"/>
</dbReference>
<dbReference type="AlphaFoldDB" id="A0A1A8ENH4"/>
<gene>
    <name evidence="14" type="primary">KIF3B</name>
</gene>
<evidence type="ECO:0000256" key="5">
    <source>
        <dbReference type="ARBA" id="ARBA00022840"/>
    </source>
</evidence>
<feature type="domain" description="Kinesin motor" evidence="13">
    <location>
        <begin position="9"/>
        <end position="339"/>
    </location>
</feature>
<dbReference type="PANTHER" id="PTHR47969">
    <property type="entry name" value="CHROMOSOME-ASSOCIATED KINESIN KIF4A-RELATED"/>
    <property type="match status" value="1"/>
</dbReference>
<dbReference type="GO" id="GO:0005874">
    <property type="term" value="C:microtubule"/>
    <property type="evidence" value="ECO:0007669"/>
    <property type="project" value="UniProtKB-KW"/>
</dbReference>
<dbReference type="SMART" id="SM00129">
    <property type="entry name" value="KISc"/>
    <property type="match status" value="1"/>
</dbReference>
<keyword evidence="8" id="KW-0206">Cytoskeleton</keyword>
<dbReference type="PRINTS" id="PR00380">
    <property type="entry name" value="KINESINHEAVY"/>
</dbReference>
<evidence type="ECO:0000256" key="11">
    <source>
        <dbReference type="SAM" id="Coils"/>
    </source>
</evidence>
<feature type="region of interest" description="Disordered" evidence="12">
    <location>
        <begin position="372"/>
        <end position="406"/>
    </location>
</feature>
<feature type="compositionally biased region" description="Basic residues" evidence="12">
    <location>
        <begin position="373"/>
        <end position="382"/>
    </location>
</feature>
<dbReference type="InterPro" id="IPR001752">
    <property type="entry name" value="Kinesin_motor_dom"/>
</dbReference>
<dbReference type="Gene3D" id="3.40.850.10">
    <property type="entry name" value="Kinesin motor domain"/>
    <property type="match status" value="1"/>
</dbReference>
<keyword evidence="4 9" id="KW-0547">Nucleotide-binding</keyword>
<dbReference type="GO" id="GO:0060271">
    <property type="term" value="P:cilium assembly"/>
    <property type="evidence" value="ECO:0007669"/>
    <property type="project" value="UniProtKB-ARBA"/>
</dbReference>
<dbReference type="EMBL" id="HAEB01000847">
    <property type="protein sequence ID" value="SBQ47322.1"/>
    <property type="molecule type" value="Transcribed_RNA"/>
</dbReference>
<evidence type="ECO:0000256" key="6">
    <source>
        <dbReference type="ARBA" id="ARBA00023054"/>
    </source>
</evidence>
<comment type="similarity">
    <text evidence="9 10">Belongs to the TRAFAC class myosin-kinesin ATPase superfamily. Kinesin family.</text>
</comment>
<feature type="binding site" evidence="9">
    <location>
        <begin position="95"/>
        <end position="102"/>
    </location>
    <ligand>
        <name>ATP</name>
        <dbReference type="ChEBI" id="CHEBI:30616"/>
    </ligand>
</feature>
<comment type="subcellular location">
    <subcellularLocation>
        <location evidence="1">Cytoplasm</location>
        <location evidence="1">Cytoskeleton</location>
    </subcellularLocation>
</comment>
<dbReference type="PROSITE" id="PS50067">
    <property type="entry name" value="KINESIN_MOTOR_2"/>
    <property type="match status" value="1"/>
</dbReference>
<dbReference type="PROSITE" id="PS00411">
    <property type="entry name" value="KINESIN_MOTOR_1"/>
    <property type="match status" value="1"/>
</dbReference>
<keyword evidence="2" id="KW-0963">Cytoplasm</keyword>
<dbReference type="GO" id="GO:0007018">
    <property type="term" value="P:microtubule-based movement"/>
    <property type="evidence" value="ECO:0007669"/>
    <property type="project" value="InterPro"/>
</dbReference>
<organism evidence="14">
    <name type="scientific">Nothobranchius korthausae</name>
    <dbReference type="NCBI Taxonomy" id="1143690"/>
    <lineage>
        <taxon>Eukaryota</taxon>
        <taxon>Metazoa</taxon>
        <taxon>Chordata</taxon>
        <taxon>Craniata</taxon>
        <taxon>Vertebrata</taxon>
        <taxon>Euteleostomi</taxon>
        <taxon>Actinopterygii</taxon>
        <taxon>Neopterygii</taxon>
        <taxon>Teleostei</taxon>
        <taxon>Neoteleostei</taxon>
        <taxon>Acanthomorphata</taxon>
        <taxon>Ovalentaria</taxon>
        <taxon>Atherinomorphae</taxon>
        <taxon>Cyprinodontiformes</taxon>
        <taxon>Nothobranchiidae</taxon>
        <taxon>Nothobranchius</taxon>
    </lineage>
</organism>
<reference evidence="14" key="1">
    <citation type="submission" date="2016-05" db="EMBL/GenBank/DDBJ databases">
        <authorList>
            <person name="Lavstsen T."/>
            <person name="Jespersen J.S."/>
        </authorList>
    </citation>
    <scope>NUCLEOTIDE SEQUENCE</scope>
    <source>
        <tissue evidence="14">Brain</tissue>
    </source>
</reference>
<evidence type="ECO:0000259" key="13">
    <source>
        <dbReference type="PROSITE" id="PS50067"/>
    </source>
</evidence>
<dbReference type="InterPro" id="IPR036961">
    <property type="entry name" value="Kinesin_motor_dom_sf"/>
</dbReference>
<evidence type="ECO:0000313" key="14">
    <source>
        <dbReference type="EMBL" id="SBQ47322.1"/>
    </source>
</evidence>
<evidence type="ECO:0000256" key="2">
    <source>
        <dbReference type="ARBA" id="ARBA00022490"/>
    </source>
</evidence>
<dbReference type="PANTHER" id="PTHR47969:SF21">
    <property type="entry name" value="KINESIN-LIKE PROTEIN"/>
    <property type="match status" value="1"/>
</dbReference>
<evidence type="ECO:0000256" key="7">
    <source>
        <dbReference type="ARBA" id="ARBA00023175"/>
    </source>
</evidence>
<dbReference type="GO" id="GO:0005871">
    <property type="term" value="C:kinesin complex"/>
    <property type="evidence" value="ECO:0007669"/>
    <property type="project" value="UniProtKB-ARBA"/>
</dbReference>
<dbReference type="InterPro" id="IPR027640">
    <property type="entry name" value="Kinesin-like_fam"/>
</dbReference>
<name>A0A1A8ENH4_9TELE</name>
<keyword evidence="7 9" id="KW-0505">Motor protein</keyword>
<keyword evidence="5 9" id="KW-0067">ATP-binding</keyword>
<dbReference type="InterPro" id="IPR027417">
    <property type="entry name" value="P-loop_NTPase"/>
</dbReference>
<accession>A0A1A8ENH4</accession>
<feature type="coiled-coil region" evidence="11">
    <location>
        <begin position="429"/>
        <end position="572"/>
    </location>
</feature>
<dbReference type="CDD" id="cd01371">
    <property type="entry name" value="KISc_KIF3"/>
    <property type="match status" value="1"/>
</dbReference>
<evidence type="ECO:0000256" key="10">
    <source>
        <dbReference type="RuleBase" id="RU000394"/>
    </source>
</evidence>
<dbReference type="GO" id="GO:0005524">
    <property type="term" value="F:ATP binding"/>
    <property type="evidence" value="ECO:0007669"/>
    <property type="project" value="UniProtKB-UniRule"/>
</dbReference>
<dbReference type="GO" id="GO:0008017">
    <property type="term" value="F:microtubule binding"/>
    <property type="evidence" value="ECO:0007669"/>
    <property type="project" value="InterPro"/>
</dbReference>
<dbReference type="FunFam" id="3.40.850.10:FF:000017">
    <property type="entry name" value="Kinesin-like protein"/>
    <property type="match status" value="1"/>
</dbReference>
<dbReference type="GO" id="GO:0003777">
    <property type="term" value="F:microtubule motor activity"/>
    <property type="evidence" value="ECO:0007669"/>
    <property type="project" value="InterPro"/>
</dbReference>
<evidence type="ECO:0000256" key="3">
    <source>
        <dbReference type="ARBA" id="ARBA00022701"/>
    </source>
</evidence>
<evidence type="ECO:0000256" key="9">
    <source>
        <dbReference type="PROSITE-ProRule" id="PRU00283"/>
    </source>
</evidence>
<feature type="compositionally biased region" description="Acidic residues" evidence="12">
    <location>
        <begin position="387"/>
        <end position="403"/>
    </location>
</feature>
<evidence type="ECO:0000256" key="1">
    <source>
        <dbReference type="ARBA" id="ARBA00004245"/>
    </source>
</evidence>
<evidence type="ECO:0000256" key="8">
    <source>
        <dbReference type="ARBA" id="ARBA00023212"/>
    </source>
</evidence>
<dbReference type="InterPro" id="IPR019821">
    <property type="entry name" value="Kinesin_motor_CS"/>
</dbReference>
<evidence type="ECO:0000256" key="4">
    <source>
        <dbReference type="ARBA" id="ARBA00022741"/>
    </source>
</evidence>
<keyword evidence="3 10" id="KW-0493">Microtubule</keyword>
<protein>
    <recommendedName>
        <fullName evidence="10">Kinesin-like protein</fullName>
    </recommendedName>
</protein>